<evidence type="ECO:0008006" key="3">
    <source>
        <dbReference type="Google" id="ProtNLM"/>
    </source>
</evidence>
<feature type="transmembrane region" description="Helical" evidence="1">
    <location>
        <begin position="130"/>
        <end position="146"/>
    </location>
</feature>
<dbReference type="PIRSF" id="PIRSF036962">
    <property type="entry name" value="UCP036962_SignTr_Ycf55"/>
    <property type="match status" value="1"/>
</dbReference>
<evidence type="ECO:0000256" key="1">
    <source>
        <dbReference type="SAM" id="Phobius"/>
    </source>
</evidence>
<dbReference type="AlphaFoldDB" id="A0A4D6X028"/>
<gene>
    <name evidence="2" type="primary">ycf55</name>
</gene>
<dbReference type="InterPro" id="IPR022552">
    <property type="entry name" value="UPF_Ycf55"/>
</dbReference>
<feature type="transmembrane region" description="Helical" evidence="1">
    <location>
        <begin position="240"/>
        <end position="257"/>
    </location>
</feature>
<dbReference type="Pfam" id="PF12452">
    <property type="entry name" value="DUF3685"/>
    <property type="match status" value="1"/>
</dbReference>
<reference evidence="2" key="1">
    <citation type="journal article" date="2019" name="Mol. Phylogenet. Evol.">
        <title>Morphological evolution and classification of the red algal order Ceramiales inferred using plastid phylogenomics.</title>
        <authorList>
            <person name="Diaz-Tapia P."/>
            <person name="Pasella M.M."/>
            <person name="Verbruggen H."/>
            <person name="Maggs C.A."/>
        </authorList>
    </citation>
    <scope>NUCLEOTIDE SEQUENCE</scope>
    <source>
        <strain evidence="2">PD1141</strain>
    </source>
</reference>
<keyword evidence="1" id="KW-0812">Transmembrane</keyword>
<dbReference type="EMBL" id="MK814743">
    <property type="protein sequence ID" value="QCI09016.1"/>
    <property type="molecule type" value="Genomic_DNA"/>
</dbReference>
<keyword evidence="2" id="KW-0934">Plastid</keyword>
<evidence type="ECO:0000313" key="2">
    <source>
        <dbReference type="EMBL" id="QCI09016.1"/>
    </source>
</evidence>
<feature type="transmembrane region" description="Helical" evidence="1">
    <location>
        <begin position="293"/>
        <end position="314"/>
    </location>
</feature>
<reference evidence="2" key="2">
    <citation type="submission" date="2019-04" db="EMBL/GenBank/DDBJ databases">
        <authorList>
            <person name="Pasella M."/>
        </authorList>
    </citation>
    <scope>NUCLEOTIDE SEQUENCE</scope>
    <source>
        <strain evidence="2">PD1141</strain>
    </source>
</reference>
<name>A0A4D6X028_9FLOR</name>
<geneLocation type="plastid" evidence="2"/>
<proteinExistence type="predicted"/>
<keyword evidence="1" id="KW-0472">Membrane</keyword>
<protein>
    <recommendedName>
        <fullName evidence="3">Ycf55</fullName>
    </recommendedName>
</protein>
<sequence>MKQYWPNEQGTKLNNEVANLFLKTKKKFQYNLSNKTNSYLYIDILNNSSKSHLFNITLKEIEILILDIVEIDLKIKHIQLLNQKILYNLIQKILKHFISILNYNSHKVFKLDQYKISYNYLKIILLEHRLLLENLLIYLIFGSSIINQQTFVFNNINTPKEHVSILLENLIITASNLVIFILIENFQSLSKTAYFLIKYKLCNKNYLSNRSLALFKNYLIWQNLIYLYINQPKAIYSARYKIWLISSNGLIARYIYISRLDDFPKLSRIQLVFLFFIEAQDILIPQIEKICLILGRVILYISINVIVNSAIFLIRTLIKKLYKTS</sequence>
<accession>A0A4D6X028</accession>
<dbReference type="InterPro" id="IPR017077">
    <property type="entry name" value="Uncharacterised_Ycf55_algae"/>
</dbReference>
<organism evidence="2">
    <name type="scientific">Inkyuleea mariana</name>
    <dbReference type="NCBI Taxonomy" id="123988"/>
    <lineage>
        <taxon>Eukaryota</taxon>
        <taxon>Rhodophyta</taxon>
        <taxon>Florideophyceae</taxon>
        <taxon>Rhodymeniophycidae</taxon>
        <taxon>Ceramiales</taxon>
        <taxon>Ceramiaceae</taxon>
        <taxon>Inkyuleea</taxon>
    </lineage>
</organism>
<keyword evidence="1" id="KW-1133">Transmembrane helix</keyword>
<feature type="transmembrane region" description="Helical" evidence="1">
    <location>
        <begin position="166"/>
        <end position="186"/>
    </location>
</feature>